<dbReference type="Proteomes" id="UP001215280">
    <property type="component" value="Unassembled WGS sequence"/>
</dbReference>
<comment type="caution">
    <text evidence="1">The sequence shown here is derived from an EMBL/GenBank/DDBJ whole genome shotgun (WGS) entry which is preliminary data.</text>
</comment>
<accession>A0AAD7JF10</accession>
<proteinExistence type="predicted"/>
<evidence type="ECO:0008006" key="3">
    <source>
        <dbReference type="Google" id="ProtNLM"/>
    </source>
</evidence>
<name>A0AAD7JF10_9AGAR</name>
<protein>
    <recommendedName>
        <fullName evidence="3">F-box domain-containing protein</fullName>
    </recommendedName>
</protein>
<dbReference type="InterPro" id="IPR032675">
    <property type="entry name" value="LRR_dom_sf"/>
</dbReference>
<dbReference type="EMBL" id="JARJLG010000044">
    <property type="protein sequence ID" value="KAJ7762053.1"/>
    <property type="molecule type" value="Genomic_DNA"/>
</dbReference>
<sequence>MSAEDVRVAIDKISVDIERRKEVLRTLEAKKILLHRQLNAFLDPVARMPLEISSEIFIQCLPPFPEPGSSHIPMLFLNVCKAWTEIALSTPALWSAIHVQFPRPKGFGNALENWFQRARSRPLSISFRGDFDDDVATAVRQRAMQLENLDIYDADDRSGIVDLLGGLGPGSFPLLKTLTIGASEINKDGDDVCFDPESILDIFLLAPVLVECTLDSLICHSPSLYDRIAREQLVLPSLRRLRFGRSLKDIYTHDGILRYLTLPSLRTLFLSMKISSDDLISFLKRSSPPLRHLVISEAGVSNFLQLDPYLRLLPTVTHFELCGPSGLVQELFAALVESPSSLLPHLQSLRIILSDWETPQSLWEVLHRALSVRRTHLTHFTMEALQGPNSELRAVFRQLVAEGMDLSIGNDFYSYVP</sequence>
<evidence type="ECO:0000313" key="1">
    <source>
        <dbReference type="EMBL" id="KAJ7762053.1"/>
    </source>
</evidence>
<dbReference type="SUPFAM" id="SSF52047">
    <property type="entry name" value="RNI-like"/>
    <property type="match status" value="1"/>
</dbReference>
<organism evidence="1 2">
    <name type="scientific">Mycena maculata</name>
    <dbReference type="NCBI Taxonomy" id="230809"/>
    <lineage>
        <taxon>Eukaryota</taxon>
        <taxon>Fungi</taxon>
        <taxon>Dikarya</taxon>
        <taxon>Basidiomycota</taxon>
        <taxon>Agaricomycotina</taxon>
        <taxon>Agaricomycetes</taxon>
        <taxon>Agaricomycetidae</taxon>
        <taxon>Agaricales</taxon>
        <taxon>Marasmiineae</taxon>
        <taxon>Mycenaceae</taxon>
        <taxon>Mycena</taxon>
    </lineage>
</organism>
<evidence type="ECO:0000313" key="2">
    <source>
        <dbReference type="Proteomes" id="UP001215280"/>
    </source>
</evidence>
<gene>
    <name evidence="1" type="ORF">DFH07DRAFT_815091</name>
</gene>
<reference evidence="1" key="1">
    <citation type="submission" date="2023-03" db="EMBL/GenBank/DDBJ databases">
        <title>Massive genome expansion in bonnet fungi (Mycena s.s.) driven by repeated elements and novel gene families across ecological guilds.</title>
        <authorList>
            <consortium name="Lawrence Berkeley National Laboratory"/>
            <person name="Harder C.B."/>
            <person name="Miyauchi S."/>
            <person name="Viragh M."/>
            <person name="Kuo A."/>
            <person name="Thoen E."/>
            <person name="Andreopoulos B."/>
            <person name="Lu D."/>
            <person name="Skrede I."/>
            <person name="Drula E."/>
            <person name="Henrissat B."/>
            <person name="Morin E."/>
            <person name="Kohler A."/>
            <person name="Barry K."/>
            <person name="LaButti K."/>
            <person name="Morin E."/>
            <person name="Salamov A."/>
            <person name="Lipzen A."/>
            <person name="Mereny Z."/>
            <person name="Hegedus B."/>
            <person name="Baldrian P."/>
            <person name="Stursova M."/>
            <person name="Weitz H."/>
            <person name="Taylor A."/>
            <person name="Grigoriev I.V."/>
            <person name="Nagy L.G."/>
            <person name="Martin F."/>
            <person name="Kauserud H."/>
        </authorList>
    </citation>
    <scope>NUCLEOTIDE SEQUENCE</scope>
    <source>
        <strain evidence="1">CBHHK188m</strain>
    </source>
</reference>
<keyword evidence="2" id="KW-1185">Reference proteome</keyword>
<dbReference type="Gene3D" id="3.80.10.10">
    <property type="entry name" value="Ribonuclease Inhibitor"/>
    <property type="match status" value="1"/>
</dbReference>
<dbReference type="AlphaFoldDB" id="A0AAD7JF10"/>